<accession>A0AA51YK09</accession>
<keyword evidence="1 2" id="KW-0378">Hydrolase</keyword>
<evidence type="ECO:0000313" key="4">
    <source>
        <dbReference type="EMBL" id="WMW23148.1"/>
    </source>
</evidence>
<dbReference type="SMART" id="SM00849">
    <property type="entry name" value="Lactamase_B"/>
    <property type="match status" value="1"/>
</dbReference>
<keyword evidence="5" id="KW-1185">Reference proteome</keyword>
<evidence type="ECO:0000313" key="5">
    <source>
        <dbReference type="Proteomes" id="UP001183006"/>
    </source>
</evidence>
<dbReference type="InterPro" id="IPR001279">
    <property type="entry name" value="Metallo-B-lactamas"/>
</dbReference>
<dbReference type="GO" id="GO:0016787">
    <property type="term" value="F:hydrolase activity"/>
    <property type="evidence" value="ECO:0007669"/>
    <property type="project" value="UniProtKB-UniRule"/>
</dbReference>
<feature type="domain" description="Metallo-beta-lactamase" evidence="3">
    <location>
        <begin position="10"/>
        <end position="194"/>
    </location>
</feature>
<dbReference type="GeneID" id="84229432"/>
<dbReference type="KEGG" id="mmav:RE476_04785"/>
<dbReference type="Pfam" id="PF13483">
    <property type="entry name" value="Lactamase_B_3"/>
    <property type="match status" value="1"/>
</dbReference>
<dbReference type="InterPro" id="IPR050114">
    <property type="entry name" value="UPF0173_UPF0282_UlaG_hydrolase"/>
</dbReference>
<sequence>MSDIRLTWLGHSCFQIDVEGITVLIDPFITGNPAATVQPEDLEPDIIAVTHGHGDHLGDTVSIAKRTGCTVVCIHEISHYLKSKGIKTCGMNIGGNVELEGILFTMTDARHSSSIDESCWSFDGGRAAGFVIKVGGTSIYHAGDTGVFGDMELIAKLYHPDVAILPIGGRFTMDAKAAAIAVEMLRPKIAIPMHYNTFDVISQDPDIFKKYVDLVSDTDVLIMEIDSFIIL</sequence>
<reference evidence="4" key="1">
    <citation type="submission" date="2023-08" db="EMBL/GenBank/DDBJ databases">
        <title>Methanolobus mangrovi sp. nov. and Methanolobus sediminis sp. nov, two novel methylotrophic methanogens isolated from mangrove sediments in China.</title>
        <authorList>
            <person name="Zhou J."/>
        </authorList>
    </citation>
    <scope>NUCLEOTIDE SEQUENCE</scope>
    <source>
        <strain evidence="4">FTZ2</strain>
    </source>
</reference>
<dbReference type="AlphaFoldDB" id="A0AA51YK09"/>
<dbReference type="PANTHER" id="PTHR43546:SF3">
    <property type="entry name" value="UPF0173 METAL-DEPENDENT HYDROLASE MJ1163"/>
    <property type="match status" value="1"/>
</dbReference>
<evidence type="ECO:0000256" key="2">
    <source>
        <dbReference type="HAMAP-Rule" id="MF_00457"/>
    </source>
</evidence>
<dbReference type="NCBIfam" id="NF001911">
    <property type="entry name" value="PRK00685.1"/>
    <property type="match status" value="1"/>
</dbReference>
<dbReference type="EMBL" id="CP133594">
    <property type="protein sequence ID" value="WMW23148.1"/>
    <property type="molecule type" value="Genomic_DNA"/>
</dbReference>
<dbReference type="InterPro" id="IPR022877">
    <property type="entry name" value="UPF0173"/>
</dbReference>
<dbReference type="Proteomes" id="UP001183006">
    <property type="component" value="Chromosome"/>
</dbReference>
<dbReference type="RefSeq" id="WP_309309264.1">
    <property type="nucleotide sequence ID" value="NZ_CP133594.1"/>
</dbReference>
<evidence type="ECO:0000259" key="3">
    <source>
        <dbReference type="SMART" id="SM00849"/>
    </source>
</evidence>
<protein>
    <recommendedName>
        <fullName evidence="2">UPF0173 metal-dependent hydrolase RE476_04785</fullName>
    </recommendedName>
</protein>
<dbReference type="SUPFAM" id="SSF56281">
    <property type="entry name" value="Metallo-hydrolase/oxidoreductase"/>
    <property type="match status" value="1"/>
</dbReference>
<evidence type="ECO:0000256" key="1">
    <source>
        <dbReference type="ARBA" id="ARBA00022801"/>
    </source>
</evidence>
<dbReference type="Gene3D" id="3.60.15.10">
    <property type="entry name" value="Ribonuclease Z/Hydroxyacylglutathione hydrolase-like"/>
    <property type="match status" value="1"/>
</dbReference>
<organism evidence="4 5">
    <name type="scientific">Methanolobus mangrovi</name>
    <dbReference type="NCBI Taxonomy" id="3072977"/>
    <lineage>
        <taxon>Archaea</taxon>
        <taxon>Methanobacteriati</taxon>
        <taxon>Methanobacteriota</taxon>
        <taxon>Stenosarchaea group</taxon>
        <taxon>Methanomicrobia</taxon>
        <taxon>Methanosarcinales</taxon>
        <taxon>Methanosarcinaceae</taxon>
        <taxon>Methanolobus</taxon>
    </lineage>
</organism>
<dbReference type="InterPro" id="IPR036866">
    <property type="entry name" value="RibonucZ/Hydroxyglut_hydro"/>
</dbReference>
<proteinExistence type="inferred from homology"/>
<dbReference type="PANTHER" id="PTHR43546">
    <property type="entry name" value="UPF0173 METAL-DEPENDENT HYDROLASE MJ1163-RELATED"/>
    <property type="match status" value="1"/>
</dbReference>
<comment type="similarity">
    <text evidence="2">Belongs to the UPF0173 family.</text>
</comment>
<name>A0AA51YK09_9EURY</name>
<dbReference type="HAMAP" id="MF_00457">
    <property type="entry name" value="UPF0173"/>
    <property type="match status" value="1"/>
</dbReference>
<gene>
    <name evidence="4" type="ORF">RE476_04785</name>
</gene>